<evidence type="ECO:0000256" key="1">
    <source>
        <dbReference type="SAM" id="SignalP"/>
    </source>
</evidence>
<organism evidence="2 3">
    <name type="scientific">Paenibacillus agilis</name>
    <dbReference type="NCBI Taxonomy" id="3020863"/>
    <lineage>
        <taxon>Bacteria</taxon>
        <taxon>Bacillati</taxon>
        <taxon>Bacillota</taxon>
        <taxon>Bacilli</taxon>
        <taxon>Bacillales</taxon>
        <taxon>Paenibacillaceae</taxon>
        <taxon>Paenibacillus</taxon>
    </lineage>
</organism>
<sequence length="547" mass="60492">MKRICCVILACVLLFTATSVSALTEYVYNADGQLEYQYNYKSNRKVDYKRNENGSLVNKVVKENAVVPVQNRLVDGQFEHFQKGNKGWVIQNSKADVKPFTKWEDGGLSIQCSELELHSFCGVSQTIAVKPNQPFVYQAVFDIHQLVGSHAQMYVDFYDKQGKWVGAHIKDIHQDNGLPMYTTYSTSGIVPAGAEKATTYLLIRSDSNNGSGSLDVTSASFQYGKDNNLIYNGHLQISNGHNLSEAWTRHTGGLQNTVYERKRDQFNDVQEIKVSQLSGGAMGGIAQLIEVEPNKKFKVAGNFLISELNGAHAQLYVDFLDKNGVFVGANVTPYHSTTVGHWINLVNHGTVPANAVSARVYALVRGDKDNSAGTMQVDNITFSYDESDTTVNGDFNAYYIDDNIAAHWKSALSVAQDKRYQLVNDSKGDVSQFVKGNRIQSGGYVGILQTFNVNPHRHFEANANIKIHELKDAKVQLYIDFFNAEGKYMQTNAKELNAVTGAQSVKVSTNGEVPPEATHASVYILIRGNNNDAGGAITVENVQFTYK</sequence>
<accession>A0A559IX15</accession>
<dbReference type="EMBL" id="VNJK01000001">
    <property type="protein sequence ID" value="TVX92174.1"/>
    <property type="molecule type" value="Genomic_DNA"/>
</dbReference>
<dbReference type="OrthoDB" id="2492168at2"/>
<feature type="chain" id="PRO_5021755286" evidence="1">
    <location>
        <begin position="23"/>
        <end position="547"/>
    </location>
</feature>
<name>A0A559IX15_9BACL</name>
<dbReference type="Gene3D" id="2.60.120.260">
    <property type="entry name" value="Galactose-binding domain-like"/>
    <property type="match status" value="3"/>
</dbReference>
<keyword evidence="3" id="KW-1185">Reference proteome</keyword>
<dbReference type="RefSeq" id="WP_144987379.1">
    <property type="nucleotide sequence ID" value="NZ_VNJK01000001.1"/>
</dbReference>
<evidence type="ECO:0000313" key="2">
    <source>
        <dbReference type="EMBL" id="TVX92174.1"/>
    </source>
</evidence>
<proteinExistence type="predicted"/>
<keyword evidence="1" id="KW-0732">Signal</keyword>
<feature type="signal peptide" evidence="1">
    <location>
        <begin position="1"/>
        <end position="22"/>
    </location>
</feature>
<reference evidence="2 3" key="1">
    <citation type="submission" date="2019-07" db="EMBL/GenBank/DDBJ databases">
        <authorList>
            <person name="Kim J."/>
        </authorList>
    </citation>
    <scope>NUCLEOTIDE SEQUENCE [LARGE SCALE GENOMIC DNA]</scope>
    <source>
        <strain evidence="2 3">N4</strain>
    </source>
</reference>
<dbReference type="AlphaFoldDB" id="A0A559IX15"/>
<evidence type="ECO:0000313" key="3">
    <source>
        <dbReference type="Proteomes" id="UP000318102"/>
    </source>
</evidence>
<protein>
    <submittedName>
        <fullName evidence="2">Uncharacterized protein</fullName>
    </submittedName>
</protein>
<comment type="caution">
    <text evidence="2">The sequence shown here is derived from an EMBL/GenBank/DDBJ whole genome shotgun (WGS) entry which is preliminary data.</text>
</comment>
<gene>
    <name evidence="2" type="ORF">FPZ44_03350</name>
</gene>
<dbReference type="Proteomes" id="UP000318102">
    <property type="component" value="Unassembled WGS sequence"/>
</dbReference>